<dbReference type="PROSITE" id="PS51352">
    <property type="entry name" value="THIOREDOXIN_2"/>
    <property type="match status" value="1"/>
</dbReference>
<evidence type="ECO:0000259" key="1">
    <source>
        <dbReference type="PROSITE" id="PS51352"/>
    </source>
</evidence>
<dbReference type="RefSeq" id="WP_247809572.1">
    <property type="nucleotide sequence ID" value="NZ_CP095855.1"/>
</dbReference>
<dbReference type="InterPro" id="IPR013766">
    <property type="entry name" value="Thioredoxin_domain"/>
</dbReference>
<evidence type="ECO:0000313" key="3">
    <source>
        <dbReference type="Proteomes" id="UP000830198"/>
    </source>
</evidence>
<dbReference type="Pfam" id="PF08534">
    <property type="entry name" value="Redoxin"/>
    <property type="match status" value="1"/>
</dbReference>
<keyword evidence="3" id="KW-1185">Reference proteome</keyword>
<dbReference type="InterPro" id="IPR036249">
    <property type="entry name" value="Thioredoxin-like_sf"/>
</dbReference>
<dbReference type="EMBL" id="CP095855">
    <property type="protein sequence ID" value="UPK67303.1"/>
    <property type="molecule type" value="Genomic_DNA"/>
</dbReference>
<sequence>MRTITLFLITTISCTVWDARAQDKEMFYSRARALAKQTDPVKATDSMYAIIQDLHLKNSEDVDMLKGEVAMAYLRVNDEAQFEAYIKQIWNKFNQTSYLNMGAEELLNKKINLAYAEKIAAQTVNLYLSYKDDPAAKPAEFPLEDWNRFMQMAMYPYYETYAAILHANGKDKDALFYLRMALKNEDMDGLSPEVAELYSTLLLANGLEDEAWDILLKMAEAGRGSSAMHIQLRKLGVKKLGSEIRTTVFLDSIRQNLEAIHLASLTQKMIVDTQAPDFTVSDLNGKEVSLVKLKGKIVVVDFWATWCLPCIASMPAMENLRKKYPEVLFLFIATKDKASAVNEYCKKNKLPVHTFLDKPAADVASSFKVSGIPTKAIIDRNGNLRFQTTGYSSDQELMLEMEAMIKIVKDL</sequence>
<feature type="domain" description="Thioredoxin" evidence="1">
    <location>
        <begin position="269"/>
        <end position="406"/>
    </location>
</feature>
<name>A0ABY4HV14_CHIFI</name>
<dbReference type="Proteomes" id="UP000830198">
    <property type="component" value="Chromosome"/>
</dbReference>
<dbReference type="SUPFAM" id="SSF52833">
    <property type="entry name" value="Thioredoxin-like"/>
    <property type="match status" value="1"/>
</dbReference>
<dbReference type="InterPro" id="IPR013740">
    <property type="entry name" value="Redoxin"/>
</dbReference>
<protein>
    <submittedName>
        <fullName evidence="2">TlpA family protein disulfide reductase</fullName>
    </submittedName>
</protein>
<evidence type="ECO:0000313" key="2">
    <source>
        <dbReference type="EMBL" id="UPK67303.1"/>
    </source>
</evidence>
<dbReference type="InterPro" id="IPR050553">
    <property type="entry name" value="Thioredoxin_ResA/DsbE_sf"/>
</dbReference>
<dbReference type="PANTHER" id="PTHR42852">
    <property type="entry name" value="THIOL:DISULFIDE INTERCHANGE PROTEIN DSBE"/>
    <property type="match status" value="1"/>
</dbReference>
<proteinExistence type="predicted"/>
<organism evidence="2 3">
    <name type="scientific">Chitinophaga filiformis</name>
    <name type="common">Myxococcus filiformis</name>
    <name type="synonym">Flexibacter filiformis</name>
    <dbReference type="NCBI Taxonomy" id="104663"/>
    <lineage>
        <taxon>Bacteria</taxon>
        <taxon>Pseudomonadati</taxon>
        <taxon>Bacteroidota</taxon>
        <taxon>Chitinophagia</taxon>
        <taxon>Chitinophagales</taxon>
        <taxon>Chitinophagaceae</taxon>
        <taxon>Chitinophaga</taxon>
    </lineage>
</organism>
<dbReference type="CDD" id="cd02966">
    <property type="entry name" value="TlpA_like_family"/>
    <property type="match status" value="1"/>
</dbReference>
<gene>
    <name evidence="2" type="ORF">MYF79_20395</name>
</gene>
<accession>A0ABY4HV14</accession>
<dbReference type="PANTHER" id="PTHR42852:SF17">
    <property type="entry name" value="THIOREDOXIN-LIKE PROTEIN HI_1115"/>
    <property type="match status" value="1"/>
</dbReference>
<reference evidence="2 3" key="1">
    <citation type="submission" date="2022-04" db="EMBL/GenBank/DDBJ databases">
        <title>The arsenic-methylating capacity of Chitinophaga filiformis YT5 during chitin decomposition.</title>
        <authorList>
            <person name="Chen G."/>
            <person name="Liang Y."/>
        </authorList>
    </citation>
    <scope>NUCLEOTIDE SEQUENCE [LARGE SCALE GENOMIC DNA]</scope>
    <source>
        <strain evidence="2 3">YT5</strain>
    </source>
</reference>
<dbReference type="Gene3D" id="3.40.30.10">
    <property type="entry name" value="Glutaredoxin"/>
    <property type="match status" value="1"/>
</dbReference>